<dbReference type="Pfam" id="PF10593">
    <property type="entry name" value="Z1"/>
    <property type="match status" value="1"/>
</dbReference>
<dbReference type="SUPFAM" id="SSF52540">
    <property type="entry name" value="P-loop containing nucleoside triphosphate hydrolases"/>
    <property type="match status" value="1"/>
</dbReference>
<dbReference type="InterPro" id="IPR027417">
    <property type="entry name" value="P-loop_NTPase"/>
</dbReference>
<proteinExistence type="predicted"/>
<dbReference type="RefSeq" id="WP_282759292.1">
    <property type="nucleotide sequence ID" value="NZ_JASCTH010000006.1"/>
</dbReference>
<name>A0ABT6WHM2_9ACTN</name>
<feature type="domain" description="Putative endonuclease Z1" evidence="1">
    <location>
        <begin position="363"/>
        <end position="582"/>
    </location>
</feature>
<keyword evidence="3" id="KW-1185">Reference proteome</keyword>
<organism evidence="2 3">
    <name type="scientific">Actinoplanes sandaracinus</name>
    <dbReference type="NCBI Taxonomy" id="3045177"/>
    <lineage>
        <taxon>Bacteria</taxon>
        <taxon>Bacillati</taxon>
        <taxon>Actinomycetota</taxon>
        <taxon>Actinomycetes</taxon>
        <taxon>Micromonosporales</taxon>
        <taxon>Micromonosporaceae</taxon>
        <taxon>Actinoplanes</taxon>
    </lineage>
</organism>
<dbReference type="InterPro" id="IPR018310">
    <property type="entry name" value="Put_endonuclease_Z1-dom"/>
</dbReference>
<reference evidence="2 3" key="1">
    <citation type="submission" date="2023-05" db="EMBL/GenBank/DDBJ databases">
        <title>Actinoplanes sp. NEAU-A12 genome sequencing.</title>
        <authorList>
            <person name="Wang Z.-S."/>
        </authorList>
    </citation>
    <scope>NUCLEOTIDE SEQUENCE [LARGE SCALE GENOMIC DNA]</scope>
    <source>
        <strain evidence="2 3">NEAU-A12</strain>
    </source>
</reference>
<accession>A0ABT6WHM2</accession>
<protein>
    <submittedName>
        <fullName evidence="2">Z1 domain-containing protein</fullName>
    </submittedName>
</protein>
<comment type="caution">
    <text evidence="2">The sequence shown here is derived from an EMBL/GenBank/DDBJ whole genome shotgun (WGS) entry which is preliminary data.</text>
</comment>
<evidence type="ECO:0000313" key="3">
    <source>
        <dbReference type="Proteomes" id="UP001241758"/>
    </source>
</evidence>
<dbReference type="EMBL" id="JASCTH010000006">
    <property type="protein sequence ID" value="MDI6099233.1"/>
    <property type="molecule type" value="Genomic_DNA"/>
</dbReference>
<evidence type="ECO:0000313" key="2">
    <source>
        <dbReference type="EMBL" id="MDI6099233.1"/>
    </source>
</evidence>
<gene>
    <name evidence="2" type="ORF">QLQ12_11570</name>
</gene>
<sequence>MDEALFEMFLDVAYRRSRDVAVETFRKHHPDVVDAVVAEFDRRTAKVKNGYPPKILAAPGKRDGGWYAGPQPNDVFWPPFKKFLLDEKNWPEDRVDVLDEVSSKIIGFADDPAELKFQTKGLVVGHVQSGKTTNFTAVVGKAADVTYRVVIILSGIHNGLRMQTQQRLKEQLFDLNAGGWIEMTDVERDFRRPTQSAVSLLQPNGQKVAVFVVKKWHTVLAKLILWLKTARPTLANIPALIIDDEADQASVDTKQINPKIRELLALFPRATYLGYTATPFANVLIDPNADDLYPESFIVSLPKPDGYFGAETIFGRDAVEGEARGADLDGHDMVRIIGDDEVPSLRPASRAATAGFTPDLTDSLREAVQYFWLATAVRRSRGDAGHSTMLVHTSMTTAIHEAFRPVLQAFRKRVLDGLEAQDPVVLESVRSQWQDEAGRVRLGEYPPIDFDALQPFLQQVVHDTKIVLDNCRSKDRLDYTGAPVTAIAVGGNTLSRGLTLEGLVTSFFVRSASTYDTLLQMGRWFGFRSGYEDLPRIWMTERLRSWFRHLAAVEHEIRLDIERYEEQDLSPRDVGVRIRTHPVLNVTAKMGAHRIAYASYGGRRVQTRYFPEDDKTWLEKNLVAGQKLVEAAVGDGVIVEDADGVLLLREVDVAHVIEFLAKYQVHGDSADLRTDLITKYIRKENKQSDSSLLTWTVAVVGSPPEGADDDHRITFTDGFTVGTVNRSKLKESGGSKADIKTLMSKEHRVIDLDIAPAAARRMPEADLIDSRDRDPGHRRQGLLLLYPIAKDSPPDPGNELTRAPLQAAAHVLGMALVFPGTADDWVPNVSYIQVDLRDQAIDATDMEEERAALSEDDS</sequence>
<dbReference type="Gene3D" id="3.40.50.300">
    <property type="entry name" value="P-loop containing nucleotide triphosphate hydrolases"/>
    <property type="match status" value="1"/>
</dbReference>
<dbReference type="Proteomes" id="UP001241758">
    <property type="component" value="Unassembled WGS sequence"/>
</dbReference>
<evidence type="ECO:0000259" key="1">
    <source>
        <dbReference type="Pfam" id="PF10593"/>
    </source>
</evidence>